<proteinExistence type="predicted"/>
<accession>A0A2A2D9K9</accession>
<evidence type="ECO:0000313" key="2">
    <source>
        <dbReference type="EMBL" id="PAU48059.1"/>
    </source>
</evidence>
<evidence type="ECO:0008006" key="4">
    <source>
        <dbReference type="Google" id="ProtNLM"/>
    </source>
</evidence>
<sequence>MTRHPLRALALAVTSLTAVATSAPQTADAAAPAGTPVTLCPTDAAAAALRDARIRLTAVAPSTLVTEGGRACVRTSVETAGRINPDLSGRGAAGGGGFAFHRGQRRVAFEDLAASVTPDRNMITSAVHHGRRIDVLTSPTARLKLYLTKVSAEDIPMNLTPAGADALAAGFTTSPLPAGTRVFTGSTGVDVLEQVTGLLGPR</sequence>
<feature type="chain" id="PRO_5039720159" description="Secreted protein" evidence="1">
    <location>
        <begin position="21"/>
        <end position="202"/>
    </location>
</feature>
<feature type="signal peptide" evidence="1">
    <location>
        <begin position="1"/>
        <end position="20"/>
    </location>
</feature>
<gene>
    <name evidence="2" type="ORF">CK936_15360</name>
</gene>
<evidence type="ECO:0000256" key="1">
    <source>
        <dbReference type="SAM" id="SignalP"/>
    </source>
</evidence>
<dbReference type="RefSeq" id="WP_095581528.1">
    <property type="nucleotide sequence ID" value="NZ_JAJQQQ010000002.1"/>
</dbReference>
<keyword evidence="3" id="KW-1185">Reference proteome</keyword>
<dbReference type="AlphaFoldDB" id="A0A2A2D9K9"/>
<dbReference type="EMBL" id="NSJV01000294">
    <property type="protein sequence ID" value="PAU48059.1"/>
    <property type="molecule type" value="Genomic_DNA"/>
</dbReference>
<dbReference type="Proteomes" id="UP000218944">
    <property type="component" value="Unassembled WGS sequence"/>
</dbReference>
<reference evidence="2 3" key="1">
    <citation type="submission" date="2017-08" db="EMBL/GenBank/DDBJ databases">
        <title>Genome sequence of Streptomyces albireticuli NRRL B-1670.</title>
        <authorList>
            <person name="Graham D.E."/>
            <person name="Mahan K.M."/>
            <person name="Klingeman D.M."/>
            <person name="Hettich R.L."/>
            <person name="Parry R.J."/>
            <person name="Spain J.C."/>
        </authorList>
    </citation>
    <scope>NUCLEOTIDE SEQUENCE [LARGE SCALE GENOMIC DNA]</scope>
    <source>
        <strain evidence="2 3">NRRL B-1670</strain>
    </source>
</reference>
<organism evidence="2 3">
    <name type="scientific">Streptomyces albireticuli</name>
    <dbReference type="NCBI Taxonomy" id="1940"/>
    <lineage>
        <taxon>Bacteria</taxon>
        <taxon>Bacillati</taxon>
        <taxon>Actinomycetota</taxon>
        <taxon>Actinomycetes</taxon>
        <taxon>Kitasatosporales</taxon>
        <taxon>Streptomycetaceae</taxon>
        <taxon>Streptomyces</taxon>
    </lineage>
</organism>
<name>A0A2A2D9K9_9ACTN</name>
<comment type="caution">
    <text evidence="2">The sequence shown here is derived from an EMBL/GenBank/DDBJ whole genome shotgun (WGS) entry which is preliminary data.</text>
</comment>
<keyword evidence="1" id="KW-0732">Signal</keyword>
<protein>
    <recommendedName>
        <fullName evidence="4">Secreted protein</fullName>
    </recommendedName>
</protein>
<evidence type="ECO:0000313" key="3">
    <source>
        <dbReference type="Proteomes" id="UP000218944"/>
    </source>
</evidence>